<evidence type="ECO:0000313" key="3">
    <source>
        <dbReference type="EMBL" id="OGF14060.1"/>
    </source>
</evidence>
<evidence type="ECO:0000313" key="4">
    <source>
        <dbReference type="Proteomes" id="UP000177230"/>
    </source>
</evidence>
<keyword evidence="2" id="KW-0732">Signal</keyword>
<keyword evidence="1" id="KW-0472">Membrane</keyword>
<dbReference type="Proteomes" id="UP000177230">
    <property type="component" value="Unassembled WGS sequence"/>
</dbReference>
<dbReference type="AlphaFoldDB" id="A0A1F5RI23"/>
<proteinExistence type="predicted"/>
<keyword evidence="1" id="KW-1133">Transmembrane helix</keyword>
<dbReference type="EMBL" id="MFFM01000009">
    <property type="protein sequence ID" value="OGF14060.1"/>
    <property type="molecule type" value="Genomic_DNA"/>
</dbReference>
<feature type="transmembrane region" description="Helical" evidence="1">
    <location>
        <begin position="148"/>
        <end position="169"/>
    </location>
</feature>
<name>A0A1F5RI23_9BACT</name>
<organism evidence="3 4">
    <name type="scientific">Candidatus Edwardsbacteria bacterium GWF2_54_11</name>
    <dbReference type="NCBI Taxonomy" id="1817851"/>
    <lineage>
        <taxon>Bacteria</taxon>
        <taxon>Candidatus Edwardsiibacteriota</taxon>
    </lineage>
</organism>
<reference evidence="3 4" key="1">
    <citation type="journal article" date="2016" name="Nat. Commun.">
        <title>Thousands of microbial genomes shed light on interconnected biogeochemical processes in an aquifer system.</title>
        <authorList>
            <person name="Anantharaman K."/>
            <person name="Brown C.T."/>
            <person name="Hug L.A."/>
            <person name="Sharon I."/>
            <person name="Castelle C.J."/>
            <person name="Probst A.J."/>
            <person name="Thomas B.C."/>
            <person name="Singh A."/>
            <person name="Wilkins M.J."/>
            <person name="Karaoz U."/>
            <person name="Brodie E.L."/>
            <person name="Williams K.H."/>
            <person name="Hubbard S.S."/>
            <person name="Banfield J.F."/>
        </authorList>
    </citation>
    <scope>NUCLEOTIDE SEQUENCE [LARGE SCALE GENOMIC DNA]</scope>
</reference>
<feature type="transmembrane region" description="Helical" evidence="1">
    <location>
        <begin position="114"/>
        <end position="136"/>
    </location>
</feature>
<feature type="transmembrane region" description="Helical" evidence="1">
    <location>
        <begin position="181"/>
        <end position="198"/>
    </location>
</feature>
<evidence type="ECO:0008006" key="5">
    <source>
        <dbReference type="Google" id="ProtNLM"/>
    </source>
</evidence>
<feature type="signal peptide" evidence="2">
    <location>
        <begin position="1"/>
        <end position="20"/>
    </location>
</feature>
<accession>A0A1F5RI23</accession>
<comment type="caution">
    <text evidence="3">The sequence shown here is derived from an EMBL/GenBank/DDBJ whole genome shotgun (WGS) entry which is preliminary data.</text>
</comment>
<evidence type="ECO:0000256" key="1">
    <source>
        <dbReference type="SAM" id="Phobius"/>
    </source>
</evidence>
<keyword evidence="1" id="KW-0812">Transmembrane</keyword>
<protein>
    <recommendedName>
        <fullName evidence="5">Sulphur transport domain-containing protein</fullName>
    </recommendedName>
</protein>
<gene>
    <name evidence="3" type="ORF">A2024_05875</name>
</gene>
<sequence length="209" mass="21698">MRIVISALCGLFASVTILTAQTQPVTTLSNAELFSRQYVQADTIKPNIESTIASSNEENSLPYKRRVNNGSIIKTTASGTMWGGVGLLVGGGVGVMAGMIYTDPSGTESNSENWAGLLGGVVGAGIGTVAGCSYGVYGTGKKYRKGSYWHALAGTVLPSLAVAGATALLSDKNRSNMDATLITFALAPITSTAAYYIFSKELPDTLKTP</sequence>
<feature type="chain" id="PRO_5009520848" description="Sulphur transport domain-containing protein" evidence="2">
    <location>
        <begin position="21"/>
        <end position="209"/>
    </location>
</feature>
<evidence type="ECO:0000256" key="2">
    <source>
        <dbReference type="SAM" id="SignalP"/>
    </source>
</evidence>
<feature type="transmembrane region" description="Helical" evidence="1">
    <location>
        <begin position="81"/>
        <end position="102"/>
    </location>
</feature>